<dbReference type="PANTHER" id="PTHR43557:SF2">
    <property type="entry name" value="RIESKE DOMAIN-CONTAINING PROTEIN-RELATED"/>
    <property type="match status" value="1"/>
</dbReference>
<dbReference type="Proteomes" id="UP001500784">
    <property type="component" value="Unassembled WGS sequence"/>
</dbReference>
<dbReference type="Pfam" id="PF14759">
    <property type="entry name" value="Reductase_C"/>
    <property type="match status" value="1"/>
</dbReference>
<dbReference type="PRINTS" id="PR00368">
    <property type="entry name" value="FADPNR"/>
</dbReference>
<proteinExistence type="predicted"/>
<evidence type="ECO:0000256" key="1">
    <source>
        <dbReference type="ARBA" id="ARBA00001974"/>
    </source>
</evidence>
<comment type="cofactor">
    <cofactor evidence="1">
        <name>FAD</name>
        <dbReference type="ChEBI" id="CHEBI:57692"/>
    </cofactor>
</comment>
<accession>A0ABN2P1M8</accession>
<dbReference type="InterPro" id="IPR036188">
    <property type="entry name" value="FAD/NAD-bd_sf"/>
</dbReference>
<dbReference type="InterPro" id="IPR016156">
    <property type="entry name" value="FAD/NAD-linked_Rdtase_dimer_sf"/>
</dbReference>
<evidence type="ECO:0000256" key="2">
    <source>
        <dbReference type="ARBA" id="ARBA00022630"/>
    </source>
</evidence>
<dbReference type="Pfam" id="PF07992">
    <property type="entry name" value="Pyr_redox_2"/>
    <property type="match status" value="1"/>
</dbReference>
<reference evidence="7 8" key="1">
    <citation type="journal article" date="2019" name="Int. J. Syst. Evol. Microbiol.">
        <title>The Global Catalogue of Microorganisms (GCM) 10K type strain sequencing project: providing services to taxonomists for standard genome sequencing and annotation.</title>
        <authorList>
            <consortium name="The Broad Institute Genomics Platform"/>
            <consortium name="The Broad Institute Genome Sequencing Center for Infectious Disease"/>
            <person name="Wu L."/>
            <person name="Ma J."/>
        </authorList>
    </citation>
    <scope>NUCLEOTIDE SEQUENCE [LARGE SCALE GENOMIC DNA]</scope>
    <source>
        <strain evidence="7 8">JCM 13316</strain>
    </source>
</reference>
<dbReference type="PRINTS" id="PR00469">
    <property type="entry name" value="PNDRDTASEII"/>
</dbReference>
<evidence type="ECO:0000313" key="8">
    <source>
        <dbReference type="Proteomes" id="UP001500784"/>
    </source>
</evidence>
<comment type="caution">
    <text evidence="7">The sequence shown here is derived from an EMBL/GenBank/DDBJ whole genome shotgun (WGS) entry which is preliminary data.</text>
</comment>
<keyword evidence="3" id="KW-0274">FAD</keyword>
<feature type="domain" description="Reductase C-terminal" evidence="6">
    <location>
        <begin position="313"/>
        <end position="397"/>
    </location>
</feature>
<dbReference type="InterPro" id="IPR028202">
    <property type="entry name" value="Reductase_C"/>
</dbReference>
<evidence type="ECO:0000256" key="4">
    <source>
        <dbReference type="ARBA" id="ARBA00023002"/>
    </source>
</evidence>
<dbReference type="Gene3D" id="3.30.390.30">
    <property type="match status" value="1"/>
</dbReference>
<name>A0ABN2P1M8_9MICC</name>
<dbReference type="Gene3D" id="3.50.50.60">
    <property type="entry name" value="FAD/NAD(P)-binding domain"/>
    <property type="match status" value="2"/>
</dbReference>
<dbReference type="InterPro" id="IPR050446">
    <property type="entry name" value="FAD-oxidoreductase/Apoptosis"/>
</dbReference>
<sequence length="401" mass="40634">MAEPRSAAVIGAGPAGFSAAAELRRRGFAGRIQLLDPAGTPYDRPPLSKAYLAGSAGADLAPEPWYKTNAVDVTAGTAVQLDPDSGTAVLAGGGEIRADVFLLATGGTARVLPFPGAGLCRTLRSRSDADALRSRIGAGKRLVIIGAGLIGAEVAATAAAAGTAVVLIDPVPVPLVPAVGPEAAAYLHSLHARNGVETLTALPVDVVSDGDGLAVLLEDGSAVAADTVLAAVGMVPDTALAEAAGLEVDDGIVVDLSGRTSHPRVYAAGDAVRRRVGGLLERRSEHWDAAVRSGQAAAAGILGQEPPQDAVPWFWTDRYGIHAEAVGSMAVEGHSVERGEPGPGYLVFRVSPEGTLAGAAGIDAGNSLRAVRRLIALGGPVEAAALADPEVDLRRLLRSFP</sequence>
<gene>
    <name evidence="7" type="ORF">GCM10009688_12800</name>
</gene>
<dbReference type="EMBL" id="BAAALV010000002">
    <property type="protein sequence ID" value="GAA1909607.1"/>
    <property type="molecule type" value="Genomic_DNA"/>
</dbReference>
<evidence type="ECO:0000259" key="6">
    <source>
        <dbReference type="Pfam" id="PF14759"/>
    </source>
</evidence>
<dbReference type="RefSeq" id="WP_152225895.1">
    <property type="nucleotide sequence ID" value="NZ_BAAALV010000002.1"/>
</dbReference>
<evidence type="ECO:0000313" key="7">
    <source>
        <dbReference type="EMBL" id="GAA1909607.1"/>
    </source>
</evidence>
<evidence type="ECO:0000256" key="3">
    <source>
        <dbReference type="ARBA" id="ARBA00022827"/>
    </source>
</evidence>
<dbReference type="PANTHER" id="PTHR43557">
    <property type="entry name" value="APOPTOSIS-INDUCING FACTOR 1"/>
    <property type="match status" value="1"/>
</dbReference>
<keyword evidence="8" id="KW-1185">Reference proteome</keyword>
<keyword evidence="2" id="KW-0285">Flavoprotein</keyword>
<dbReference type="SUPFAM" id="SSF55424">
    <property type="entry name" value="FAD/NAD-linked reductases, dimerisation (C-terminal) domain"/>
    <property type="match status" value="1"/>
</dbReference>
<organism evidence="7 8">
    <name type="scientific">Arthrobacter gandavensis</name>
    <dbReference type="NCBI Taxonomy" id="169960"/>
    <lineage>
        <taxon>Bacteria</taxon>
        <taxon>Bacillati</taxon>
        <taxon>Actinomycetota</taxon>
        <taxon>Actinomycetes</taxon>
        <taxon>Micrococcales</taxon>
        <taxon>Micrococcaceae</taxon>
        <taxon>Arthrobacter</taxon>
    </lineage>
</organism>
<keyword evidence="4" id="KW-0560">Oxidoreductase</keyword>
<protein>
    <submittedName>
        <fullName evidence="7">FAD-dependent oxidoreductase</fullName>
    </submittedName>
</protein>
<evidence type="ECO:0000259" key="5">
    <source>
        <dbReference type="Pfam" id="PF07992"/>
    </source>
</evidence>
<dbReference type="InterPro" id="IPR023753">
    <property type="entry name" value="FAD/NAD-binding_dom"/>
</dbReference>
<feature type="domain" description="FAD/NAD(P)-binding" evidence="5">
    <location>
        <begin position="7"/>
        <end position="294"/>
    </location>
</feature>
<dbReference type="SUPFAM" id="SSF51905">
    <property type="entry name" value="FAD/NAD(P)-binding domain"/>
    <property type="match status" value="1"/>
</dbReference>